<reference evidence="2" key="2">
    <citation type="journal article" date="2017" name="Nat. Plants">
        <title>The Aegilops tauschii genome reveals multiple impacts of transposons.</title>
        <authorList>
            <person name="Zhao G."/>
            <person name="Zou C."/>
            <person name="Li K."/>
            <person name="Wang K."/>
            <person name="Li T."/>
            <person name="Gao L."/>
            <person name="Zhang X."/>
            <person name="Wang H."/>
            <person name="Yang Z."/>
            <person name="Liu X."/>
            <person name="Jiang W."/>
            <person name="Mao L."/>
            <person name="Kong X."/>
            <person name="Jiao Y."/>
            <person name="Jia J."/>
        </authorList>
    </citation>
    <scope>NUCLEOTIDE SEQUENCE [LARGE SCALE GENOMIC DNA]</scope>
    <source>
        <strain evidence="2">cv. AL8/78</strain>
    </source>
</reference>
<dbReference type="Gramene" id="AET4Gv20723000.4">
    <property type="protein sequence ID" value="AET4Gv20723000.4"/>
    <property type="gene ID" value="AET4Gv20723000"/>
</dbReference>
<reference evidence="1" key="3">
    <citation type="journal article" date="2017" name="Nature">
        <title>Genome sequence of the progenitor of the wheat D genome Aegilops tauschii.</title>
        <authorList>
            <person name="Luo M.C."/>
            <person name="Gu Y.Q."/>
            <person name="Puiu D."/>
            <person name="Wang H."/>
            <person name="Twardziok S.O."/>
            <person name="Deal K.R."/>
            <person name="Huo N."/>
            <person name="Zhu T."/>
            <person name="Wang L."/>
            <person name="Wang Y."/>
            <person name="McGuire P.E."/>
            <person name="Liu S."/>
            <person name="Long H."/>
            <person name="Ramasamy R.K."/>
            <person name="Rodriguez J.C."/>
            <person name="Van S.L."/>
            <person name="Yuan L."/>
            <person name="Wang Z."/>
            <person name="Xia Z."/>
            <person name="Xiao L."/>
            <person name="Anderson O.D."/>
            <person name="Ouyang S."/>
            <person name="Liang Y."/>
            <person name="Zimin A.V."/>
            <person name="Pertea G."/>
            <person name="Qi P."/>
            <person name="Bennetzen J.L."/>
            <person name="Dai X."/>
            <person name="Dawson M.W."/>
            <person name="Muller H.G."/>
            <person name="Kugler K."/>
            <person name="Rivarola-Duarte L."/>
            <person name="Spannagl M."/>
            <person name="Mayer K.F.X."/>
            <person name="Lu F.H."/>
            <person name="Bevan M.W."/>
            <person name="Leroy P."/>
            <person name="Li P."/>
            <person name="You F.M."/>
            <person name="Sun Q."/>
            <person name="Liu Z."/>
            <person name="Lyons E."/>
            <person name="Wicker T."/>
            <person name="Salzberg S.L."/>
            <person name="Devos K.M."/>
            <person name="Dvorak J."/>
        </authorList>
    </citation>
    <scope>NUCLEOTIDE SEQUENCE [LARGE SCALE GENOMIC DNA]</scope>
    <source>
        <strain evidence="1">cv. AL8/78</strain>
    </source>
</reference>
<name>A0A453IY10_AEGTS</name>
<organism evidence="1 2">
    <name type="scientific">Aegilops tauschii subsp. strangulata</name>
    <name type="common">Goatgrass</name>
    <dbReference type="NCBI Taxonomy" id="200361"/>
    <lineage>
        <taxon>Eukaryota</taxon>
        <taxon>Viridiplantae</taxon>
        <taxon>Streptophyta</taxon>
        <taxon>Embryophyta</taxon>
        <taxon>Tracheophyta</taxon>
        <taxon>Spermatophyta</taxon>
        <taxon>Magnoliopsida</taxon>
        <taxon>Liliopsida</taxon>
        <taxon>Poales</taxon>
        <taxon>Poaceae</taxon>
        <taxon>BOP clade</taxon>
        <taxon>Pooideae</taxon>
        <taxon>Triticodae</taxon>
        <taxon>Triticeae</taxon>
        <taxon>Triticinae</taxon>
        <taxon>Aegilops</taxon>
    </lineage>
</organism>
<proteinExistence type="predicted"/>
<keyword evidence="2" id="KW-1185">Reference proteome</keyword>
<reference evidence="1" key="4">
    <citation type="submission" date="2019-03" db="UniProtKB">
        <authorList>
            <consortium name="EnsemblPlants"/>
        </authorList>
    </citation>
    <scope>IDENTIFICATION</scope>
</reference>
<reference evidence="1" key="5">
    <citation type="journal article" date="2021" name="G3 (Bethesda)">
        <title>Aegilops tauschii genome assembly Aet v5.0 features greater sequence contiguity and improved annotation.</title>
        <authorList>
            <person name="Wang L."/>
            <person name="Zhu T."/>
            <person name="Rodriguez J.C."/>
            <person name="Deal K.R."/>
            <person name="Dubcovsky J."/>
            <person name="McGuire P.E."/>
            <person name="Lux T."/>
            <person name="Spannagl M."/>
            <person name="Mayer K.F.X."/>
            <person name="Baldrich P."/>
            <person name="Meyers B.C."/>
            <person name="Huo N."/>
            <person name="Gu Y.Q."/>
            <person name="Zhou H."/>
            <person name="Devos K.M."/>
            <person name="Bennetzen J.L."/>
            <person name="Unver T."/>
            <person name="Budak H."/>
            <person name="Gulick P.J."/>
            <person name="Galiba G."/>
            <person name="Kalapos B."/>
            <person name="Nelson D.R."/>
            <person name="Li P."/>
            <person name="You F.M."/>
            <person name="Luo M.C."/>
            <person name="Dvorak J."/>
        </authorList>
    </citation>
    <scope>NUCLEOTIDE SEQUENCE [LARGE SCALE GENOMIC DNA]</scope>
    <source>
        <strain evidence="1">cv. AL8/78</strain>
    </source>
</reference>
<dbReference type="Proteomes" id="UP000015105">
    <property type="component" value="Chromosome 4D"/>
</dbReference>
<accession>A0A453IY10</accession>
<evidence type="ECO:0000313" key="1">
    <source>
        <dbReference type="EnsemblPlants" id="AET4Gv20723000.4"/>
    </source>
</evidence>
<sequence length="94" mass="10539">AKEVQFTRNAHAIYTLISLPFTVPHTHFISPPFHIHTSPFLCLAFPSVAGVDGTARRFLWRLTDLHGDLIVAADVSLFDLQKEFSGVSRLYMAI</sequence>
<protein>
    <submittedName>
        <fullName evidence="1">Uncharacterized protein</fullName>
    </submittedName>
</protein>
<dbReference type="AlphaFoldDB" id="A0A453IY10"/>
<evidence type="ECO:0000313" key="2">
    <source>
        <dbReference type="Proteomes" id="UP000015105"/>
    </source>
</evidence>
<reference evidence="2" key="1">
    <citation type="journal article" date="2014" name="Science">
        <title>Ancient hybridizations among the ancestral genomes of bread wheat.</title>
        <authorList>
            <consortium name="International Wheat Genome Sequencing Consortium,"/>
            <person name="Marcussen T."/>
            <person name="Sandve S.R."/>
            <person name="Heier L."/>
            <person name="Spannagl M."/>
            <person name="Pfeifer M."/>
            <person name="Jakobsen K.S."/>
            <person name="Wulff B.B."/>
            <person name="Steuernagel B."/>
            <person name="Mayer K.F."/>
            <person name="Olsen O.A."/>
        </authorList>
    </citation>
    <scope>NUCLEOTIDE SEQUENCE [LARGE SCALE GENOMIC DNA]</scope>
    <source>
        <strain evidence="2">cv. AL8/78</strain>
    </source>
</reference>
<dbReference type="EnsemblPlants" id="AET4Gv20723000.4">
    <property type="protein sequence ID" value="AET4Gv20723000.4"/>
    <property type="gene ID" value="AET4Gv20723000"/>
</dbReference>